<comment type="caution">
    <text evidence="2">The sequence shown here is derived from an EMBL/GenBank/DDBJ whole genome shotgun (WGS) entry which is preliminary data.</text>
</comment>
<dbReference type="AlphaFoldDB" id="A0A840NMP0"/>
<evidence type="ECO:0000313" key="3">
    <source>
        <dbReference type="Proteomes" id="UP000580474"/>
    </source>
</evidence>
<reference evidence="2 3" key="1">
    <citation type="submission" date="2020-08" db="EMBL/GenBank/DDBJ databases">
        <title>Sequencing the genomes of 1000 actinobacteria strains.</title>
        <authorList>
            <person name="Klenk H.-P."/>
        </authorList>
    </citation>
    <scope>NUCLEOTIDE SEQUENCE [LARGE SCALE GENOMIC DNA]</scope>
    <source>
        <strain evidence="2 3">DSM 45582</strain>
    </source>
</reference>
<proteinExistence type="predicted"/>
<organism evidence="2 3">
    <name type="scientific">Saccharopolyspora gloriosae</name>
    <dbReference type="NCBI Taxonomy" id="455344"/>
    <lineage>
        <taxon>Bacteria</taxon>
        <taxon>Bacillati</taxon>
        <taxon>Actinomycetota</taxon>
        <taxon>Actinomycetes</taxon>
        <taxon>Pseudonocardiales</taxon>
        <taxon>Pseudonocardiaceae</taxon>
        <taxon>Saccharopolyspora</taxon>
    </lineage>
</organism>
<dbReference type="EMBL" id="JACHIV010000001">
    <property type="protein sequence ID" value="MBB5069517.1"/>
    <property type="molecule type" value="Genomic_DNA"/>
</dbReference>
<feature type="region of interest" description="Disordered" evidence="1">
    <location>
        <begin position="1"/>
        <end position="37"/>
    </location>
</feature>
<protein>
    <submittedName>
        <fullName evidence="2">Uncharacterized protein</fullName>
    </submittedName>
</protein>
<dbReference type="Proteomes" id="UP000580474">
    <property type="component" value="Unassembled WGS sequence"/>
</dbReference>
<name>A0A840NMP0_9PSEU</name>
<gene>
    <name evidence="2" type="ORF">BJ969_002605</name>
</gene>
<dbReference type="RefSeq" id="WP_184479198.1">
    <property type="nucleotide sequence ID" value="NZ_JACHIV010000001.1"/>
</dbReference>
<keyword evidence="3" id="KW-1185">Reference proteome</keyword>
<evidence type="ECO:0000256" key="1">
    <source>
        <dbReference type="SAM" id="MobiDB-lite"/>
    </source>
</evidence>
<feature type="region of interest" description="Disordered" evidence="1">
    <location>
        <begin position="46"/>
        <end position="65"/>
    </location>
</feature>
<accession>A0A840NMP0</accession>
<sequence length="146" mass="14791">MSTGNATGGEGDRNSGRLGRGEPGPARRPRSTAAAVDEAVRAREEIGGALDDAQRTGETAIPGARAEPAVEAADLSARDALLDVAVRGHRLAQVLDGLAHRYATPGTARPNDAHVALDQAAAAAEDLGNCAKAAAAAIAEQADHRD</sequence>
<evidence type="ECO:0000313" key="2">
    <source>
        <dbReference type="EMBL" id="MBB5069517.1"/>
    </source>
</evidence>